<evidence type="ECO:0000313" key="3">
    <source>
        <dbReference type="Proteomes" id="UP000197138"/>
    </source>
</evidence>
<dbReference type="EMBL" id="MTKT01003953">
    <property type="protein sequence ID" value="OWM73142.1"/>
    <property type="molecule type" value="Genomic_DNA"/>
</dbReference>
<gene>
    <name evidence="2" type="ORF">CDL15_Pgr001256</name>
</gene>
<dbReference type="Proteomes" id="UP000197138">
    <property type="component" value="Unassembled WGS sequence"/>
</dbReference>
<proteinExistence type="predicted"/>
<evidence type="ECO:0000313" key="2">
    <source>
        <dbReference type="EMBL" id="OWM73142.1"/>
    </source>
</evidence>
<comment type="caution">
    <text evidence="2">The sequence shown here is derived from an EMBL/GenBank/DDBJ whole genome shotgun (WGS) entry which is preliminary data.</text>
</comment>
<name>A0A218WM98_PUNGR</name>
<dbReference type="AlphaFoldDB" id="A0A218WM98"/>
<feature type="region of interest" description="Disordered" evidence="1">
    <location>
        <begin position="26"/>
        <end position="76"/>
    </location>
</feature>
<evidence type="ECO:0000256" key="1">
    <source>
        <dbReference type="SAM" id="MobiDB-lite"/>
    </source>
</evidence>
<sequence>MPSDPQKKMPSLDMVLALFCQRVPRPMNTLKPVEPGKPGPEPYTGVNEDPRVSHSVSSKVGWKSPEHSGRASCDSKTFLALEPNLLATS</sequence>
<protein>
    <submittedName>
        <fullName evidence="2">Uncharacterized protein</fullName>
    </submittedName>
</protein>
<accession>A0A218WM98</accession>
<reference evidence="3" key="1">
    <citation type="journal article" date="2017" name="Plant J.">
        <title>The pomegranate (Punica granatum L.) genome and the genomics of punicalagin biosynthesis.</title>
        <authorList>
            <person name="Qin G."/>
            <person name="Xu C."/>
            <person name="Ming R."/>
            <person name="Tang H."/>
            <person name="Guyot R."/>
            <person name="Kramer E.M."/>
            <person name="Hu Y."/>
            <person name="Yi X."/>
            <person name="Qi Y."/>
            <person name="Xu X."/>
            <person name="Gao Z."/>
            <person name="Pan H."/>
            <person name="Jian J."/>
            <person name="Tian Y."/>
            <person name="Yue Z."/>
            <person name="Xu Y."/>
        </authorList>
    </citation>
    <scope>NUCLEOTIDE SEQUENCE [LARGE SCALE GENOMIC DNA]</scope>
    <source>
        <strain evidence="3">cv. Dabenzi</strain>
    </source>
</reference>
<organism evidence="2 3">
    <name type="scientific">Punica granatum</name>
    <name type="common">Pomegranate</name>
    <dbReference type="NCBI Taxonomy" id="22663"/>
    <lineage>
        <taxon>Eukaryota</taxon>
        <taxon>Viridiplantae</taxon>
        <taxon>Streptophyta</taxon>
        <taxon>Embryophyta</taxon>
        <taxon>Tracheophyta</taxon>
        <taxon>Spermatophyta</taxon>
        <taxon>Magnoliopsida</taxon>
        <taxon>eudicotyledons</taxon>
        <taxon>Gunneridae</taxon>
        <taxon>Pentapetalae</taxon>
        <taxon>rosids</taxon>
        <taxon>malvids</taxon>
        <taxon>Myrtales</taxon>
        <taxon>Lythraceae</taxon>
        <taxon>Punica</taxon>
    </lineage>
</organism>